<dbReference type="SUPFAM" id="SSF51905">
    <property type="entry name" value="FAD/NAD(P)-binding domain"/>
    <property type="match status" value="1"/>
</dbReference>
<gene>
    <name evidence="7" type="ORF">FJU11_01360</name>
</gene>
<dbReference type="InterPro" id="IPR050493">
    <property type="entry name" value="FAD-dep_Monooxygenase_BioMet"/>
</dbReference>
<evidence type="ECO:0000256" key="2">
    <source>
        <dbReference type="ARBA" id="ARBA00022630"/>
    </source>
</evidence>
<dbReference type="OrthoDB" id="4230779at2"/>
<keyword evidence="8" id="KW-1185">Reference proteome</keyword>
<evidence type="ECO:0000259" key="6">
    <source>
        <dbReference type="Pfam" id="PF01494"/>
    </source>
</evidence>
<sequence>MTKRHIAVVGAGIAGLTAAIAFALRGFAVTVLEQAPALSEVGAGVQLSPNAAAILDRLGLLEAVAARWQEIDHVSLVSGLSLRPLAQVPAGAFARDRWGAPYGVIHRAALQTVLLDAARSMPDCRILTDSHVEAASPPALCRAIRSTIGIEPDLVVAADGVWSAVRGSMPRGAPARYAGMVAWRLLAHARALPPGIVEHGTTTALLGPGSHLVAYPVDGLDTINVVALVPGNAPANGRHAAAGTTADRDAVAKAFARWHPSIRTLLETAREPTAWPLYEVDETPWRAAGRVIPIGDAAHAMMPFAAQGTAMAIEDAYDLAATFERSGVDALGDFVQRRRERVRRVRARTAFNRFAYHARGPFRFGRNLVLAGRPAERLAGDLDWLYGYRPPGFS</sequence>
<dbReference type="Pfam" id="PF01494">
    <property type="entry name" value="FAD_binding_3"/>
    <property type="match status" value="1"/>
</dbReference>
<dbReference type="GO" id="GO:0071949">
    <property type="term" value="F:FAD binding"/>
    <property type="evidence" value="ECO:0007669"/>
    <property type="project" value="InterPro"/>
</dbReference>
<dbReference type="PRINTS" id="PR00420">
    <property type="entry name" value="RNGMNOXGNASE"/>
</dbReference>
<dbReference type="PANTHER" id="PTHR13789:SF318">
    <property type="entry name" value="GERANYLGERANYL DIPHOSPHATE REDUCTASE"/>
    <property type="match status" value="1"/>
</dbReference>
<keyword evidence="2" id="KW-0285">Flavoprotein</keyword>
<comment type="caution">
    <text evidence="7">The sequence shown here is derived from an EMBL/GenBank/DDBJ whole genome shotgun (WGS) entry which is preliminary data.</text>
</comment>
<keyword evidence="3" id="KW-0274">FAD</keyword>
<dbReference type="GO" id="GO:0004497">
    <property type="term" value="F:monooxygenase activity"/>
    <property type="evidence" value="ECO:0007669"/>
    <property type="project" value="UniProtKB-KW"/>
</dbReference>
<evidence type="ECO:0000313" key="7">
    <source>
        <dbReference type="EMBL" id="TPW32897.1"/>
    </source>
</evidence>
<evidence type="ECO:0000256" key="3">
    <source>
        <dbReference type="ARBA" id="ARBA00022827"/>
    </source>
</evidence>
<accession>A0A506UHV8</accession>
<keyword evidence="4" id="KW-0560">Oxidoreductase</keyword>
<evidence type="ECO:0000256" key="5">
    <source>
        <dbReference type="ARBA" id="ARBA00023033"/>
    </source>
</evidence>
<evidence type="ECO:0000256" key="1">
    <source>
        <dbReference type="ARBA" id="ARBA00001974"/>
    </source>
</evidence>
<comment type="cofactor">
    <cofactor evidence="1">
        <name>FAD</name>
        <dbReference type="ChEBI" id="CHEBI:57692"/>
    </cofactor>
</comment>
<feature type="domain" description="FAD-binding" evidence="6">
    <location>
        <begin position="6"/>
        <end position="322"/>
    </location>
</feature>
<name>A0A506UHV8_9HYPH</name>
<organism evidence="7 8">
    <name type="scientific">Pararhizobium mangrovi</name>
    <dbReference type="NCBI Taxonomy" id="2590452"/>
    <lineage>
        <taxon>Bacteria</taxon>
        <taxon>Pseudomonadati</taxon>
        <taxon>Pseudomonadota</taxon>
        <taxon>Alphaproteobacteria</taxon>
        <taxon>Hyphomicrobiales</taxon>
        <taxon>Rhizobiaceae</taxon>
        <taxon>Rhizobium/Agrobacterium group</taxon>
        <taxon>Pararhizobium</taxon>
    </lineage>
</organism>
<dbReference type="InterPro" id="IPR002938">
    <property type="entry name" value="FAD-bd"/>
</dbReference>
<proteinExistence type="predicted"/>
<evidence type="ECO:0000313" key="8">
    <source>
        <dbReference type="Proteomes" id="UP000320314"/>
    </source>
</evidence>
<evidence type="ECO:0000256" key="4">
    <source>
        <dbReference type="ARBA" id="ARBA00023002"/>
    </source>
</evidence>
<dbReference type="Proteomes" id="UP000320314">
    <property type="component" value="Unassembled WGS sequence"/>
</dbReference>
<dbReference type="InterPro" id="IPR036188">
    <property type="entry name" value="FAD/NAD-bd_sf"/>
</dbReference>
<reference evidence="7 8" key="1">
    <citation type="submission" date="2019-06" db="EMBL/GenBank/DDBJ databases">
        <authorList>
            <person name="Li M."/>
        </authorList>
    </citation>
    <scope>NUCLEOTIDE SEQUENCE [LARGE SCALE GENOMIC DNA]</scope>
    <source>
        <strain evidence="7 8">BGMRC6574</strain>
    </source>
</reference>
<dbReference type="PANTHER" id="PTHR13789">
    <property type="entry name" value="MONOOXYGENASE"/>
    <property type="match status" value="1"/>
</dbReference>
<dbReference type="AlphaFoldDB" id="A0A506UHV8"/>
<keyword evidence="5" id="KW-0503">Monooxygenase</keyword>
<dbReference type="Gene3D" id="3.50.50.60">
    <property type="entry name" value="FAD/NAD(P)-binding domain"/>
    <property type="match status" value="1"/>
</dbReference>
<dbReference type="SUPFAM" id="SSF54373">
    <property type="entry name" value="FAD-linked reductases, C-terminal domain"/>
    <property type="match status" value="1"/>
</dbReference>
<dbReference type="RefSeq" id="WP_141165200.1">
    <property type="nucleotide sequence ID" value="NZ_VHLH01000001.1"/>
</dbReference>
<protein>
    <submittedName>
        <fullName evidence="7">FAD-dependent oxidoreductase</fullName>
    </submittedName>
</protein>
<dbReference type="EMBL" id="VHLH01000001">
    <property type="protein sequence ID" value="TPW32897.1"/>
    <property type="molecule type" value="Genomic_DNA"/>
</dbReference>